<evidence type="ECO:0000313" key="14">
    <source>
        <dbReference type="EMBL" id="RHZ77029.1"/>
    </source>
</evidence>
<feature type="transmembrane region" description="Helical" evidence="13">
    <location>
        <begin position="179"/>
        <end position="205"/>
    </location>
</feature>
<dbReference type="AlphaFoldDB" id="A0A397ILY9"/>
<evidence type="ECO:0000256" key="7">
    <source>
        <dbReference type="ARBA" id="ARBA00022824"/>
    </source>
</evidence>
<dbReference type="GO" id="GO:0015031">
    <property type="term" value="P:protein transport"/>
    <property type="evidence" value="ECO:0007669"/>
    <property type="project" value="UniProtKB-KW"/>
</dbReference>
<feature type="transmembrane region" description="Helical" evidence="13">
    <location>
        <begin position="217"/>
        <end position="236"/>
    </location>
</feature>
<evidence type="ECO:0000256" key="12">
    <source>
        <dbReference type="SAM" id="MobiDB-lite"/>
    </source>
</evidence>
<evidence type="ECO:0000256" key="11">
    <source>
        <dbReference type="ARBA" id="ARBA00023316"/>
    </source>
</evidence>
<feature type="transmembrane region" description="Helical" evidence="13">
    <location>
        <begin position="79"/>
        <end position="102"/>
    </location>
</feature>
<keyword evidence="15" id="KW-1185">Reference proteome</keyword>
<evidence type="ECO:0000256" key="10">
    <source>
        <dbReference type="ARBA" id="ARBA00023136"/>
    </source>
</evidence>
<dbReference type="GO" id="GO:0051082">
    <property type="term" value="F:unfolded protein binding"/>
    <property type="evidence" value="ECO:0007669"/>
    <property type="project" value="TreeGrafter"/>
</dbReference>
<evidence type="ECO:0000256" key="5">
    <source>
        <dbReference type="ARBA" id="ARBA00022448"/>
    </source>
</evidence>
<comment type="caution">
    <text evidence="14">The sequence shown here is derived from an EMBL/GenBank/DDBJ whole genome shotgun (WGS) entry which is preliminary data.</text>
</comment>
<comment type="subcellular location">
    <subcellularLocation>
        <location evidence="1">Endomembrane system</location>
        <topology evidence="1">Multi-pass membrane protein</topology>
    </subcellularLocation>
    <subcellularLocation>
        <location evidence="2">Endoplasmic reticulum membrane</location>
    </subcellularLocation>
</comment>
<keyword evidence="8" id="KW-0653">Protein transport</keyword>
<accession>A0A397ILY9</accession>
<evidence type="ECO:0000256" key="3">
    <source>
        <dbReference type="ARBA" id="ARBA00009274"/>
    </source>
</evidence>
<keyword evidence="5" id="KW-0813">Transport</keyword>
<keyword evidence="10 13" id="KW-0472">Membrane</keyword>
<dbReference type="Pfam" id="PF12271">
    <property type="entry name" value="Chs7"/>
    <property type="match status" value="1"/>
</dbReference>
<sequence length="327" mass="36737">MVRFGDFNRICETVALTVCPLVGAEEGIEPTCYSRNVEVAGTLIFQPATIIIHVIALIMTSIMIYHIKSKYTAVGRKEIVMFFYLYMMVTTIELFLVSGIVPTASTPYPYFVAVHVGLITATFWCLLLNGFVGFQFAEDGTPLSLWSIRISSAVIFAAVFFLSIATFKGMAGFDPLRPVALWIVLYVFNGAALSIYVVLQIVLVLNTLDDRWPLGDILFGIAFYVIGQAILYIFSVRICDTAKHYIDGLFFGTICTLLAVMMVYKYWDSITKEDLEFSVGSKQNVWEVKELLGEEEYSNQGGYGGGYPPQQQQQHQQQNPQYYNDGY</sequence>
<keyword evidence="11" id="KW-0961">Cell wall biogenesis/degradation</keyword>
<feature type="transmembrane region" description="Helical" evidence="13">
    <location>
        <begin position="44"/>
        <end position="67"/>
    </location>
</feature>
<protein>
    <recommendedName>
        <fullName evidence="4">Chitin synthase export chaperone</fullName>
    </recommendedName>
</protein>
<keyword evidence="6 13" id="KW-0812">Transmembrane</keyword>
<evidence type="ECO:0000256" key="13">
    <source>
        <dbReference type="SAM" id="Phobius"/>
    </source>
</evidence>
<feature type="region of interest" description="Disordered" evidence="12">
    <location>
        <begin position="297"/>
        <end position="327"/>
    </location>
</feature>
<dbReference type="GO" id="GO:0005789">
    <property type="term" value="C:endoplasmic reticulum membrane"/>
    <property type="evidence" value="ECO:0007669"/>
    <property type="project" value="UniProtKB-SubCell"/>
</dbReference>
<evidence type="ECO:0000313" key="15">
    <source>
        <dbReference type="Proteomes" id="UP000266861"/>
    </source>
</evidence>
<evidence type="ECO:0000256" key="1">
    <source>
        <dbReference type="ARBA" id="ARBA00004127"/>
    </source>
</evidence>
<dbReference type="EMBL" id="PQFF01000176">
    <property type="protein sequence ID" value="RHZ77029.1"/>
    <property type="molecule type" value="Genomic_DNA"/>
</dbReference>
<dbReference type="GO" id="GO:0071555">
    <property type="term" value="P:cell wall organization"/>
    <property type="evidence" value="ECO:0007669"/>
    <property type="project" value="UniProtKB-KW"/>
</dbReference>
<dbReference type="OrthoDB" id="2189463at2759"/>
<feature type="transmembrane region" description="Helical" evidence="13">
    <location>
        <begin position="248"/>
        <end position="267"/>
    </location>
</feature>
<dbReference type="InterPro" id="IPR022057">
    <property type="entry name" value="Chs7"/>
</dbReference>
<organism evidence="14 15">
    <name type="scientific">Diversispora epigaea</name>
    <dbReference type="NCBI Taxonomy" id="1348612"/>
    <lineage>
        <taxon>Eukaryota</taxon>
        <taxon>Fungi</taxon>
        <taxon>Fungi incertae sedis</taxon>
        <taxon>Mucoromycota</taxon>
        <taxon>Glomeromycotina</taxon>
        <taxon>Glomeromycetes</taxon>
        <taxon>Diversisporales</taxon>
        <taxon>Diversisporaceae</taxon>
        <taxon>Diversispora</taxon>
    </lineage>
</organism>
<feature type="compositionally biased region" description="Low complexity" evidence="12">
    <location>
        <begin position="308"/>
        <end position="327"/>
    </location>
</feature>
<proteinExistence type="inferred from homology"/>
<dbReference type="STRING" id="1348612.A0A397ILY9"/>
<reference evidence="14 15" key="1">
    <citation type="submission" date="2018-08" db="EMBL/GenBank/DDBJ databases">
        <title>Genome and evolution of the arbuscular mycorrhizal fungus Diversispora epigaea (formerly Glomus versiforme) and its bacterial endosymbionts.</title>
        <authorList>
            <person name="Sun X."/>
            <person name="Fei Z."/>
            <person name="Harrison M."/>
        </authorList>
    </citation>
    <scope>NUCLEOTIDE SEQUENCE [LARGE SCALE GENOMIC DNA]</scope>
    <source>
        <strain evidence="14 15">IT104</strain>
    </source>
</reference>
<gene>
    <name evidence="14" type="ORF">Glove_186g53</name>
</gene>
<feature type="transmembrane region" description="Helical" evidence="13">
    <location>
        <begin position="146"/>
        <end position="167"/>
    </location>
</feature>
<feature type="transmembrane region" description="Helical" evidence="13">
    <location>
        <begin position="108"/>
        <end position="134"/>
    </location>
</feature>
<comment type="similarity">
    <text evidence="3">Belongs to the CHS7 family.</text>
</comment>
<evidence type="ECO:0000256" key="9">
    <source>
        <dbReference type="ARBA" id="ARBA00022989"/>
    </source>
</evidence>
<evidence type="ECO:0000256" key="8">
    <source>
        <dbReference type="ARBA" id="ARBA00022927"/>
    </source>
</evidence>
<keyword evidence="9 13" id="KW-1133">Transmembrane helix</keyword>
<evidence type="ECO:0000256" key="4">
    <source>
        <dbReference type="ARBA" id="ARBA00018354"/>
    </source>
</evidence>
<dbReference type="PANTHER" id="PTHR35329">
    <property type="entry name" value="CHITIN SYNTHASE EXPORT CHAPERONE"/>
    <property type="match status" value="1"/>
</dbReference>
<keyword evidence="7" id="KW-0256">Endoplasmic reticulum</keyword>
<name>A0A397ILY9_9GLOM</name>
<dbReference type="Proteomes" id="UP000266861">
    <property type="component" value="Unassembled WGS sequence"/>
</dbReference>
<evidence type="ECO:0000256" key="2">
    <source>
        <dbReference type="ARBA" id="ARBA00004586"/>
    </source>
</evidence>
<dbReference type="GO" id="GO:0006457">
    <property type="term" value="P:protein folding"/>
    <property type="evidence" value="ECO:0007669"/>
    <property type="project" value="TreeGrafter"/>
</dbReference>
<dbReference type="PANTHER" id="PTHR35329:SF2">
    <property type="entry name" value="CHITIN SYNTHASE EXPORT CHAPERONE"/>
    <property type="match status" value="1"/>
</dbReference>
<evidence type="ECO:0000256" key="6">
    <source>
        <dbReference type="ARBA" id="ARBA00022692"/>
    </source>
</evidence>